<protein>
    <submittedName>
        <fullName evidence="6">ABC transporter substrate-binding protein</fullName>
    </submittedName>
</protein>
<comment type="similarity">
    <text evidence="1">Belongs to the bacterial solute-binding protein 1 family.</text>
</comment>
<feature type="region of interest" description="Disordered" evidence="4">
    <location>
        <begin position="26"/>
        <end position="49"/>
    </location>
</feature>
<dbReference type="SUPFAM" id="SSF53850">
    <property type="entry name" value="Periplasmic binding protein-like II"/>
    <property type="match status" value="1"/>
</dbReference>
<sequence>MAHQNKKLLALLAASGLVLAACSDDNGGSSNGGGDTESNSARGPITFAMGKNDTDKLRPVIDKWNEEHPEEKVSLKELAGEADAQRDALVQSLQAGSDEYDVMALDVVWTAQFAANGWLAPLGGDLEVDTSELLEAPVESATYRDKLYALPQNTNGQLLFRNTELVPEAPEKWDDVVKACENVEGQDCLTTQLKQYEGLTVNTAGFMSGWGGGIMDDQGEITVTSEQSREGLQALVDAYKNKVISSASTGATEEETNLAYTQGQTAMAINWPYMYGTSQEDGSAVKDKTEVSPLVGKDGVGVSTLGGYNNGINVNSKHKATAKEFMEFVVSEENQKSFMEASFPPVLASVYDDESLQEEFPYLEALKISLENAKPRPASPNYDALSKAVQDNAYAALTSGKSVEDATNDMEAAIKNTAGN</sequence>
<dbReference type="GO" id="GO:0042956">
    <property type="term" value="P:maltodextrin transmembrane transport"/>
    <property type="evidence" value="ECO:0007669"/>
    <property type="project" value="TreeGrafter"/>
</dbReference>
<dbReference type="PANTHER" id="PTHR30061:SF50">
    <property type="entry name" value="MALTOSE_MALTODEXTRIN-BINDING PERIPLASMIC PROTEIN"/>
    <property type="match status" value="1"/>
</dbReference>
<reference evidence="6" key="1">
    <citation type="journal article" date="2021" name="PeerJ">
        <title>Extensive microbial diversity within the chicken gut microbiome revealed by metagenomics and culture.</title>
        <authorList>
            <person name="Gilroy R."/>
            <person name="Ravi A."/>
            <person name="Getino M."/>
            <person name="Pursley I."/>
            <person name="Horton D.L."/>
            <person name="Alikhan N.F."/>
            <person name="Baker D."/>
            <person name="Gharbi K."/>
            <person name="Hall N."/>
            <person name="Watson M."/>
            <person name="Adriaenssens E.M."/>
            <person name="Foster-Nyarko E."/>
            <person name="Jarju S."/>
            <person name="Secka A."/>
            <person name="Antonio M."/>
            <person name="Oren A."/>
            <person name="Chaudhuri R.R."/>
            <person name="La Ragione R."/>
            <person name="Hildebrand F."/>
            <person name="Pallen M.J."/>
        </authorList>
    </citation>
    <scope>NUCLEOTIDE SEQUENCE</scope>
    <source>
        <strain evidence="6">4376</strain>
    </source>
</reference>
<evidence type="ECO:0000313" key="6">
    <source>
        <dbReference type="EMBL" id="HIW96104.1"/>
    </source>
</evidence>
<evidence type="ECO:0000256" key="4">
    <source>
        <dbReference type="SAM" id="MobiDB-lite"/>
    </source>
</evidence>
<dbReference type="CDD" id="cd14750">
    <property type="entry name" value="PBP2_TMBP"/>
    <property type="match status" value="1"/>
</dbReference>
<dbReference type="EMBL" id="DXFZ01000082">
    <property type="protein sequence ID" value="HIW96104.1"/>
    <property type="molecule type" value="Genomic_DNA"/>
</dbReference>
<dbReference type="PROSITE" id="PS51257">
    <property type="entry name" value="PROKAR_LIPOPROTEIN"/>
    <property type="match status" value="1"/>
</dbReference>
<dbReference type="InterPro" id="IPR006059">
    <property type="entry name" value="SBP"/>
</dbReference>
<reference evidence="6" key="2">
    <citation type="submission" date="2021-04" db="EMBL/GenBank/DDBJ databases">
        <authorList>
            <person name="Gilroy R."/>
        </authorList>
    </citation>
    <scope>NUCLEOTIDE SEQUENCE</scope>
    <source>
        <strain evidence="6">4376</strain>
    </source>
</reference>
<dbReference type="GO" id="GO:0055052">
    <property type="term" value="C:ATP-binding cassette (ABC) transporter complex, substrate-binding subunit-containing"/>
    <property type="evidence" value="ECO:0007669"/>
    <property type="project" value="TreeGrafter"/>
</dbReference>
<organism evidence="6 7">
    <name type="scientific">Candidatus Corynebacterium gallistercoris</name>
    <dbReference type="NCBI Taxonomy" id="2838530"/>
    <lineage>
        <taxon>Bacteria</taxon>
        <taxon>Bacillati</taxon>
        <taxon>Actinomycetota</taxon>
        <taxon>Actinomycetes</taxon>
        <taxon>Mycobacteriales</taxon>
        <taxon>Corynebacteriaceae</taxon>
        <taxon>Corynebacterium</taxon>
    </lineage>
</organism>
<feature type="signal peptide" evidence="5">
    <location>
        <begin position="1"/>
        <end position="20"/>
    </location>
</feature>
<dbReference type="Gene3D" id="3.40.190.10">
    <property type="entry name" value="Periplasmic binding protein-like II"/>
    <property type="match status" value="2"/>
</dbReference>
<name>A0A9D1UQ54_9CORY</name>
<dbReference type="GO" id="GO:0015768">
    <property type="term" value="P:maltose transport"/>
    <property type="evidence" value="ECO:0007669"/>
    <property type="project" value="TreeGrafter"/>
</dbReference>
<accession>A0A9D1UQ54</accession>
<comment type="caution">
    <text evidence="6">The sequence shown here is derived from an EMBL/GenBank/DDBJ whole genome shotgun (WGS) entry which is preliminary data.</text>
</comment>
<feature type="chain" id="PRO_5038679674" evidence="5">
    <location>
        <begin position="21"/>
        <end position="420"/>
    </location>
</feature>
<evidence type="ECO:0000256" key="3">
    <source>
        <dbReference type="ARBA" id="ARBA00022729"/>
    </source>
</evidence>
<dbReference type="AlphaFoldDB" id="A0A9D1UQ54"/>
<evidence type="ECO:0000256" key="2">
    <source>
        <dbReference type="ARBA" id="ARBA00022448"/>
    </source>
</evidence>
<keyword evidence="3 5" id="KW-0732">Signal</keyword>
<dbReference type="GO" id="GO:1901982">
    <property type="term" value="F:maltose binding"/>
    <property type="evidence" value="ECO:0007669"/>
    <property type="project" value="TreeGrafter"/>
</dbReference>
<proteinExistence type="inferred from homology"/>
<dbReference type="Proteomes" id="UP000824189">
    <property type="component" value="Unassembled WGS sequence"/>
</dbReference>
<dbReference type="Pfam" id="PF01547">
    <property type="entry name" value="SBP_bac_1"/>
    <property type="match status" value="1"/>
</dbReference>
<evidence type="ECO:0000313" key="7">
    <source>
        <dbReference type="Proteomes" id="UP000824189"/>
    </source>
</evidence>
<evidence type="ECO:0000256" key="5">
    <source>
        <dbReference type="SAM" id="SignalP"/>
    </source>
</evidence>
<dbReference type="PANTHER" id="PTHR30061">
    <property type="entry name" value="MALTOSE-BINDING PERIPLASMIC PROTEIN"/>
    <property type="match status" value="1"/>
</dbReference>
<gene>
    <name evidence="6" type="ORF">H9867_06450</name>
</gene>
<keyword evidence="2" id="KW-0813">Transport</keyword>
<evidence type="ECO:0000256" key="1">
    <source>
        <dbReference type="ARBA" id="ARBA00008520"/>
    </source>
</evidence>